<dbReference type="PROSITE" id="PS00490">
    <property type="entry name" value="MOLYBDOPTERIN_PROK_2"/>
    <property type="match status" value="1"/>
</dbReference>
<keyword evidence="13" id="KW-1185">Reference proteome</keyword>
<comment type="cofactor">
    <cofactor evidence="2">
        <name>[4Fe-4S] cluster</name>
        <dbReference type="ChEBI" id="CHEBI:49883"/>
    </cofactor>
</comment>
<dbReference type="InterPro" id="IPR006656">
    <property type="entry name" value="Mopterin_OxRdtase"/>
</dbReference>
<dbReference type="InterPro" id="IPR006655">
    <property type="entry name" value="Mopterin_OxRdtase_prok_CS"/>
</dbReference>
<evidence type="ECO:0000256" key="9">
    <source>
        <dbReference type="ARBA" id="ARBA00023014"/>
    </source>
</evidence>
<proteinExistence type="inferred from homology"/>
<dbReference type="Gene3D" id="1.10.10.1100">
    <property type="entry name" value="BFD-like [2Fe-2S]-binding domain"/>
    <property type="match status" value="1"/>
</dbReference>
<dbReference type="PROSITE" id="PS51669">
    <property type="entry name" value="4FE4S_MOW_BIS_MGD"/>
    <property type="match status" value="1"/>
</dbReference>
<evidence type="ECO:0000256" key="5">
    <source>
        <dbReference type="ARBA" id="ARBA00022505"/>
    </source>
</evidence>
<keyword evidence="5" id="KW-0500">Molybdenum</keyword>
<gene>
    <name evidence="12" type="ORF">HXX02_03850</name>
</gene>
<dbReference type="SUPFAM" id="SSF53706">
    <property type="entry name" value="Formate dehydrogenase/DMSO reductase, domains 1-3"/>
    <property type="match status" value="1"/>
</dbReference>
<keyword evidence="7" id="KW-0560">Oxidoreductase</keyword>
<dbReference type="InterPro" id="IPR050123">
    <property type="entry name" value="Prok_molybdopt-oxidoreductase"/>
</dbReference>
<protein>
    <submittedName>
        <fullName evidence="12">Nitrate reductase</fullName>
    </submittedName>
</protein>
<keyword evidence="8" id="KW-0408">Iron</keyword>
<evidence type="ECO:0000313" key="13">
    <source>
        <dbReference type="Proteomes" id="UP001205566"/>
    </source>
</evidence>
<keyword evidence="10" id="KW-0534">Nitrate assimilation</keyword>
<dbReference type="Gene3D" id="2.20.25.90">
    <property type="entry name" value="ADC-like domains"/>
    <property type="match status" value="1"/>
</dbReference>
<dbReference type="InterPro" id="IPR006657">
    <property type="entry name" value="MoPterin_dinucl-bd_dom"/>
</dbReference>
<dbReference type="PANTHER" id="PTHR43105">
    <property type="entry name" value="RESPIRATORY NITRATE REDUCTASE"/>
    <property type="match status" value="1"/>
</dbReference>
<dbReference type="InterPro" id="IPR009010">
    <property type="entry name" value="Asp_de-COase-like_dom_sf"/>
</dbReference>
<dbReference type="InterPro" id="IPR041854">
    <property type="entry name" value="BFD-like_2Fe2S-bd_dom_sf"/>
</dbReference>
<keyword evidence="6" id="KW-0479">Metal-binding</keyword>
<dbReference type="CDD" id="cd02791">
    <property type="entry name" value="MopB_CT_Nitrate-R-NapA-like"/>
    <property type="match status" value="1"/>
</dbReference>
<dbReference type="CDD" id="cd02754">
    <property type="entry name" value="MopB_Nitrate-R-NapA-like"/>
    <property type="match status" value="1"/>
</dbReference>
<accession>A0ABT1NXF2</accession>
<dbReference type="SMART" id="SM00926">
    <property type="entry name" value="Molybdop_Fe4S4"/>
    <property type="match status" value="1"/>
</dbReference>
<evidence type="ECO:0000256" key="1">
    <source>
        <dbReference type="ARBA" id="ARBA00001942"/>
    </source>
</evidence>
<dbReference type="SUPFAM" id="SSF50692">
    <property type="entry name" value="ADC-like"/>
    <property type="match status" value="1"/>
</dbReference>
<feature type="domain" description="4Fe-4S Mo/W bis-MGD-type" evidence="11">
    <location>
        <begin position="9"/>
        <end position="70"/>
    </location>
</feature>
<dbReference type="InterPro" id="IPR006963">
    <property type="entry name" value="Mopterin_OxRdtase_4Fe-4S_dom"/>
</dbReference>
<evidence type="ECO:0000256" key="3">
    <source>
        <dbReference type="ARBA" id="ARBA00008747"/>
    </source>
</evidence>
<reference evidence="12" key="1">
    <citation type="thesis" date="2020" institute="Technische Universitat Dresden" country="Dresden, Germany">
        <title>The Agarolytic System of Microbulbifer elongatus PORT2, Isolated from Batu Karas, Pangandaran West Java Indonesia.</title>
        <authorList>
            <person name="Anggraeni S.R."/>
        </authorList>
    </citation>
    <scope>NUCLEOTIDE SEQUENCE</scope>
    <source>
        <strain evidence="12">PORT2</strain>
    </source>
</reference>
<evidence type="ECO:0000256" key="4">
    <source>
        <dbReference type="ARBA" id="ARBA00022485"/>
    </source>
</evidence>
<keyword evidence="4" id="KW-0004">4Fe-4S</keyword>
<name>A0ABT1NXF2_9GAMM</name>
<keyword evidence="9" id="KW-0411">Iron-sulfur</keyword>
<dbReference type="Proteomes" id="UP001205566">
    <property type="component" value="Unassembled WGS sequence"/>
</dbReference>
<evidence type="ECO:0000313" key="12">
    <source>
        <dbReference type="EMBL" id="MCQ3828567.1"/>
    </source>
</evidence>
<dbReference type="EMBL" id="JACASI010000012">
    <property type="protein sequence ID" value="MCQ3828567.1"/>
    <property type="molecule type" value="Genomic_DNA"/>
</dbReference>
<dbReference type="RefSeq" id="WP_255873399.1">
    <property type="nucleotide sequence ID" value="NZ_JACASI010000012.1"/>
</dbReference>
<dbReference type="Gene3D" id="3.40.50.740">
    <property type="match status" value="1"/>
</dbReference>
<dbReference type="InterPro" id="IPR041957">
    <property type="entry name" value="CT_Nitrate-R-NapA-like"/>
</dbReference>
<dbReference type="Pfam" id="PF00384">
    <property type="entry name" value="Molybdopterin"/>
    <property type="match status" value="1"/>
</dbReference>
<comment type="cofactor">
    <cofactor evidence="1">
        <name>Mo-bis(molybdopterin guanine dinucleotide)</name>
        <dbReference type="ChEBI" id="CHEBI:60539"/>
    </cofactor>
</comment>
<evidence type="ECO:0000256" key="2">
    <source>
        <dbReference type="ARBA" id="ARBA00001966"/>
    </source>
</evidence>
<dbReference type="Pfam" id="PF04324">
    <property type="entry name" value="Fer2_BFD"/>
    <property type="match status" value="1"/>
</dbReference>
<dbReference type="Pfam" id="PF01568">
    <property type="entry name" value="Molydop_binding"/>
    <property type="match status" value="1"/>
</dbReference>
<dbReference type="Pfam" id="PF04879">
    <property type="entry name" value="Molybdop_Fe4S4"/>
    <property type="match status" value="1"/>
</dbReference>
<dbReference type="Gene3D" id="3.40.228.10">
    <property type="entry name" value="Dimethylsulfoxide Reductase, domain 2"/>
    <property type="match status" value="1"/>
</dbReference>
<evidence type="ECO:0000256" key="7">
    <source>
        <dbReference type="ARBA" id="ARBA00023002"/>
    </source>
</evidence>
<evidence type="ECO:0000256" key="10">
    <source>
        <dbReference type="ARBA" id="ARBA00023063"/>
    </source>
</evidence>
<comment type="caution">
    <text evidence="12">The sequence shown here is derived from an EMBL/GenBank/DDBJ whole genome shotgun (WGS) entry which is preliminary data.</text>
</comment>
<evidence type="ECO:0000256" key="8">
    <source>
        <dbReference type="ARBA" id="ARBA00023004"/>
    </source>
</evidence>
<evidence type="ECO:0000259" key="11">
    <source>
        <dbReference type="PROSITE" id="PS51669"/>
    </source>
</evidence>
<dbReference type="PANTHER" id="PTHR43105:SF9">
    <property type="entry name" value="NADPH-FE(3+) OXIDOREDUCTASE SUBUNIT ALPHA"/>
    <property type="match status" value="1"/>
</dbReference>
<sequence length="900" mass="98366">MALTELFSAHRSCTTCPYCGVGCGVAATRESSPGGGEDVIRIEGDQQHPANRGKLCVKGSSLADTLGNRGRLLKPQLHGEECDWETAMEFAASRLRETIEEHGPDSVAFYLSGQLLTEDYYVANKLMKGFIGTANVDTNSRLCMSSAVAAYKRALGADAVPCNYKDLDAAELVVLIGSNAAWTHPILFQRMQAGNAKLVVVDPRGSATSEMADMHLAITPGSDAALFNGLLHYLTEFGALDQAFIDNHTENFTDTLYAAAEWTPEKVAEYCSVPLDQLLEFYALFRSTEKTISFYSQGVNQSSTGTDKNNTIINCHLATGRIGKPGCGPFSITGQPNAMGGREVGGLANMLAAHMDFTEDNIDRVGRFWNASKMAQGPGLKAVDLFNAVESGQIKAVWIMATNPAVSMPDARRVAAALKKCPTVIVSDCVGDTDTARTADLLLPATTWGEKTGTVTNSERRISRQKSFLPKPGEARHDWEIICDVAKRLGFAEAFDFQSPADIFREHAALSGFENNREQARRAFDISALANISDQEYDLFTPVQWPVNAKHPNGTARLFNDGDFYTPNGRARFVAVQPQCPKQETRDEFPLVLNSGRLRDQWHTMTRTGRARKLLDHSEAPELHVHPQEAATFGIEDEQLVRVESEKGQFFGRARVTPSQKPGQLFAPIHWSDSLAHNATVSALAIPFTDPFSGQPELKQVAVNIEPLSAHSYACLLLRTKAAEELHSRLQAGDTQLFETILHWYRVPVDGGYRFELALKKQPDWQSLADKLFNLSGKSLNRKQLQLPSGERWLLHSEEMELLVFTSADWQGLPDRKTLENALQEPLPDAPAKLLHDVPAGAQMVCTCLQVSRKEIEAAIAEGAASVDELGELLGCGTNCGSCKPEISALLNTNLAVAVG</sequence>
<evidence type="ECO:0000256" key="6">
    <source>
        <dbReference type="ARBA" id="ARBA00022723"/>
    </source>
</evidence>
<dbReference type="Gene3D" id="2.40.40.20">
    <property type="match status" value="1"/>
</dbReference>
<organism evidence="12 13">
    <name type="scientific">Microbulbifer elongatus</name>
    <dbReference type="NCBI Taxonomy" id="86173"/>
    <lineage>
        <taxon>Bacteria</taxon>
        <taxon>Pseudomonadati</taxon>
        <taxon>Pseudomonadota</taxon>
        <taxon>Gammaproteobacteria</taxon>
        <taxon>Cellvibrionales</taxon>
        <taxon>Microbulbiferaceae</taxon>
        <taxon>Microbulbifer</taxon>
    </lineage>
</organism>
<dbReference type="PROSITE" id="PS00932">
    <property type="entry name" value="MOLYBDOPTERIN_PROK_3"/>
    <property type="match status" value="1"/>
</dbReference>
<dbReference type="InterPro" id="IPR007419">
    <property type="entry name" value="BFD-like_2Fe2S-bd_dom"/>
</dbReference>
<comment type="similarity">
    <text evidence="3">Belongs to the prokaryotic molybdopterin-containing oxidoreductase family. NasA/NapA/NarB subfamily.</text>
</comment>